<feature type="transmembrane region" description="Helical" evidence="6">
    <location>
        <begin position="59"/>
        <end position="79"/>
    </location>
</feature>
<dbReference type="EMBL" id="AGWL01000005">
    <property type="protein sequence ID" value="EKU95176.1"/>
    <property type="molecule type" value="Genomic_DNA"/>
</dbReference>
<evidence type="ECO:0000256" key="2">
    <source>
        <dbReference type="ARBA" id="ARBA00022475"/>
    </source>
</evidence>
<dbReference type="InterPro" id="IPR020846">
    <property type="entry name" value="MFS_dom"/>
</dbReference>
<evidence type="ECO:0000313" key="9">
    <source>
        <dbReference type="Proteomes" id="UP000009888"/>
    </source>
</evidence>
<protein>
    <recommendedName>
        <fullName evidence="7">Major facilitator superfamily (MFS) profile domain-containing protein</fullName>
    </recommendedName>
</protein>
<dbReference type="InterPro" id="IPR011701">
    <property type="entry name" value="MFS"/>
</dbReference>
<evidence type="ECO:0000256" key="5">
    <source>
        <dbReference type="ARBA" id="ARBA00023136"/>
    </source>
</evidence>
<proteinExistence type="predicted"/>
<keyword evidence="9" id="KW-1185">Reference proteome</keyword>
<feature type="transmembrane region" description="Helical" evidence="6">
    <location>
        <begin position="326"/>
        <end position="344"/>
    </location>
</feature>
<name>K9EGY4_9ACTO</name>
<dbReference type="PATRIC" id="fig|883066.3.peg.975"/>
<dbReference type="InterPro" id="IPR050382">
    <property type="entry name" value="MFS_Na/Anion_cotransporter"/>
</dbReference>
<dbReference type="SUPFAM" id="SSF103473">
    <property type="entry name" value="MFS general substrate transporter"/>
    <property type="match status" value="1"/>
</dbReference>
<dbReference type="Gene3D" id="1.20.1250.20">
    <property type="entry name" value="MFS general substrate transporter like domains"/>
    <property type="match status" value="2"/>
</dbReference>
<comment type="caution">
    <text evidence="8">The sequence shown here is derived from an EMBL/GenBank/DDBJ whole genome shotgun (WGS) entry which is preliminary data.</text>
</comment>
<feature type="transmembrane region" description="Helical" evidence="6">
    <location>
        <begin position="176"/>
        <end position="195"/>
    </location>
</feature>
<gene>
    <name evidence="8" type="ORF">HMPREF9233_00937</name>
</gene>
<dbReference type="eggNOG" id="COG2271">
    <property type="taxonomic scope" value="Bacteria"/>
</dbReference>
<dbReference type="GO" id="GO:0005886">
    <property type="term" value="C:plasma membrane"/>
    <property type="evidence" value="ECO:0007669"/>
    <property type="project" value="UniProtKB-SubCell"/>
</dbReference>
<keyword evidence="3 6" id="KW-0812">Transmembrane</keyword>
<keyword evidence="2" id="KW-1003">Cell membrane</keyword>
<keyword evidence="4 6" id="KW-1133">Transmembrane helix</keyword>
<evidence type="ECO:0000256" key="3">
    <source>
        <dbReference type="ARBA" id="ARBA00022692"/>
    </source>
</evidence>
<evidence type="ECO:0000256" key="6">
    <source>
        <dbReference type="SAM" id="Phobius"/>
    </source>
</evidence>
<dbReference type="RefSeq" id="WP_007001143.1">
    <property type="nucleotide sequence ID" value="NZ_JH992955.1"/>
</dbReference>
<dbReference type="AlphaFoldDB" id="K9EGY4"/>
<evidence type="ECO:0000313" key="8">
    <source>
        <dbReference type="EMBL" id="EKU95176.1"/>
    </source>
</evidence>
<organism evidence="8 9">
    <name type="scientific">Actinobaculum massiliense ACS-171-V-Col2</name>
    <dbReference type="NCBI Taxonomy" id="883066"/>
    <lineage>
        <taxon>Bacteria</taxon>
        <taxon>Bacillati</taxon>
        <taxon>Actinomycetota</taxon>
        <taxon>Actinomycetes</taxon>
        <taxon>Actinomycetales</taxon>
        <taxon>Actinomycetaceae</taxon>
        <taxon>Actinobaculum</taxon>
    </lineage>
</organism>
<dbReference type="InterPro" id="IPR000849">
    <property type="entry name" value="Sugar_P_transporter"/>
</dbReference>
<dbReference type="Proteomes" id="UP000009888">
    <property type="component" value="Unassembled WGS sequence"/>
</dbReference>
<dbReference type="Pfam" id="PF07690">
    <property type="entry name" value="MFS_1"/>
    <property type="match status" value="1"/>
</dbReference>
<feature type="transmembrane region" description="Helical" evidence="6">
    <location>
        <begin position="418"/>
        <end position="436"/>
    </location>
</feature>
<feature type="domain" description="Major facilitator superfamily (MFS) profile" evidence="7">
    <location>
        <begin position="21"/>
        <end position="441"/>
    </location>
</feature>
<sequence length="456" mass="50096">MGSISSPRATTQKPTNYRWVVMGAVFFTYLVCMADRSNIGTLLPFIREDFHITATEAGAISSFFFLGYAISQIPAGLFMEKVGTRRLVTMAVGLFSLITFLMGYPTTAAAMIIMRLLLGLCEGPTPIGMTTTINNWFPPKEKGTATGLYIASTQVAPMIIPPIVVVLATNWGWRHVFWVLGVFGIVVAVLWHILVRSHPHESKWVNEAEIRYIRSGEKIDAKPRVEPRWMASVDKGIRMKNFAPLDSNAKVLKSWDIWGDMLAYFFMNNVLYGMLTWIPAYLLNARGYDAMGMGFMAAAAPAGGVLGAMCGGWVSDKIFFGRRKPTMILTAFLTAVMFVVVLTVPNNTALLATVLVLTGFCLNLGWPMFTSYAMNVTTTDTYPFAISIINTGGNLGGFFAPLIIGMLLDRTGGNYNVAFSYFVVVLVIALVLLLTIRERNQTNDGVVEAAITADTE</sequence>
<dbReference type="PROSITE" id="PS50850">
    <property type="entry name" value="MFS"/>
    <property type="match status" value="1"/>
</dbReference>
<evidence type="ECO:0000259" key="7">
    <source>
        <dbReference type="PROSITE" id="PS50850"/>
    </source>
</evidence>
<dbReference type="STRING" id="202789.GCA_001457435_01184"/>
<accession>K9EGY4</accession>
<dbReference type="GO" id="GO:0022857">
    <property type="term" value="F:transmembrane transporter activity"/>
    <property type="evidence" value="ECO:0007669"/>
    <property type="project" value="InterPro"/>
</dbReference>
<keyword evidence="5 6" id="KW-0472">Membrane</keyword>
<feature type="transmembrane region" description="Helical" evidence="6">
    <location>
        <begin position="381"/>
        <end position="406"/>
    </location>
</feature>
<feature type="transmembrane region" description="Helical" evidence="6">
    <location>
        <begin position="91"/>
        <end position="114"/>
    </location>
</feature>
<dbReference type="InterPro" id="IPR036259">
    <property type="entry name" value="MFS_trans_sf"/>
</dbReference>
<dbReference type="PANTHER" id="PTHR11662:SF399">
    <property type="entry name" value="FI19708P1-RELATED"/>
    <property type="match status" value="1"/>
</dbReference>
<comment type="subcellular location">
    <subcellularLocation>
        <location evidence="1">Cell membrane</location>
        <topology evidence="1">Multi-pass membrane protein</topology>
    </subcellularLocation>
</comment>
<reference evidence="8 9" key="1">
    <citation type="submission" date="2012-09" db="EMBL/GenBank/DDBJ databases">
        <title>The Genome Sequence of Actinobaculum massiliae ACS-171-V-COL2.</title>
        <authorList>
            <consortium name="The Broad Institute Genome Sequencing Platform"/>
            <person name="Earl A."/>
            <person name="Ward D."/>
            <person name="Feldgarden M."/>
            <person name="Gevers D."/>
            <person name="Saerens B."/>
            <person name="Vaneechoutte M."/>
            <person name="Walker B."/>
            <person name="Young S.K."/>
            <person name="Zeng Q."/>
            <person name="Gargeya S."/>
            <person name="Fitzgerald M."/>
            <person name="Haas B."/>
            <person name="Abouelleil A."/>
            <person name="Alvarado L."/>
            <person name="Arachchi H.M."/>
            <person name="Berlin A."/>
            <person name="Chapman S.B."/>
            <person name="Goldberg J."/>
            <person name="Griggs A."/>
            <person name="Gujja S."/>
            <person name="Hansen M."/>
            <person name="Howarth C."/>
            <person name="Imamovic A."/>
            <person name="Larimer J."/>
            <person name="McCowen C."/>
            <person name="Montmayeur A."/>
            <person name="Murphy C."/>
            <person name="Neiman D."/>
            <person name="Pearson M."/>
            <person name="Priest M."/>
            <person name="Roberts A."/>
            <person name="Saif S."/>
            <person name="Shea T."/>
            <person name="Sisk P."/>
            <person name="Sykes S."/>
            <person name="Wortman J."/>
            <person name="Nusbaum C."/>
            <person name="Birren B."/>
        </authorList>
    </citation>
    <scope>NUCLEOTIDE SEQUENCE [LARGE SCALE GENOMIC DNA]</scope>
    <source>
        <strain evidence="9">ACS-171-V-Col2</strain>
    </source>
</reference>
<dbReference type="HOGENOM" id="CLU_001265_5_1_11"/>
<evidence type="ECO:0000256" key="4">
    <source>
        <dbReference type="ARBA" id="ARBA00022989"/>
    </source>
</evidence>
<feature type="transmembrane region" description="Helical" evidence="6">
    <location>
        <begin position="262"/>
        <end position="283"/>
    </location>
</feature>
<feature type="transmembrane region" description="Helical" evidence="6">
    <location>
        <begin position="20"/>
        <end position="39"/>
    </location>
</feature>
<evidence type="ECO:0000256" key="1">
    <source>
        <dbReference type="ARBA" id="ARBA00004651"/>
    </source>
</evidence>
<dbReference type="PIRSF" id="PIRSF002808">
    <property type="entry name" value="Hexose_phosphate_transp"/>
    <property type="match status" value="1"/>
</dbReference>
<dbReference type="CDD" id="cd17319">
    <property type="entry name" value="MFS_ExuT_GudP_like"/>
    <property type="match status" value="1"/>
</dbReference>
<dbReference type="PANTHER" id="PTHR11662">
    <property type="entry name" value="SOLUTE CARRIER FAMILY 17"/>
    <property type="match status" value="1"/>
</dbReference>
<feature type="transmembrane region" description="Helical" evidence="6">
    <location>
        <begin position="350"/>
        <end position="369"/>
    </location>
</feature>
<feature type="transmembrane region" description="Helical" evidence="6">
    <location>
        <begin position="295"/>
        <end position="314"/>
    </location>
</feature>